<dbReference type="GO" id="GO:0000160">
    <property type="term" value="P:phosphorelay signal transduction system"/>
    <property type="evidence" value="ECO:0007669"/>
    <property type="project" value="InterPro"/>
</dbReference>
<reference evidence="7 8" key="3">
    <citation type="journal article" name="Genome Announc.">
        <title>Improved Draft Genome Sequence of Clostridium pasteurianum Strain ATCC 6013 (DSM 525) Using a Hybrid Next-Generation Sequencing Approach.</title>
        <authorList>
            <person name="Pyne M.E."/>
            <person name="Utturkar S."/>
            <person name="Brown S.D."/>
            <person name="Moo-Young M."/>
            <person name="Chung D.A."/>
            <person name="Chou C.P."/>
        </authorList>
    </citation>
    <scope>NUCLEOTIDE SEQUENCE [LARGE SCALE GENOMIC DNA]</scope>
    <source>
        <strain evidence="7 8">ATCC 6013</strain>
    </source>
</reference>
<dbReference type="SUPFAM" id="SSF52172">
    <property type="entry name" value="CheY-like"/>
    <property type="match status" value="1"/>
</dbReference>
<dbReference type="KEGG" id="cpae:CPAST_c25050"/>
<keyword evidence="2 4" id="KW-0597">Phosphoprotein</keyword>
<dbReference type="Pfam" id="PF04397">
    <property type="entry name" value="LytTR"/>
    <property type="match status" value="1"/>
</dbReference>
<dbReference type="InterPro" id="IPR050595">
    <property type="entry name" value="Bact_response_regulator"/>
</dbReference>
<gene>
    <name evidence="6" type="ORF">CLPA_c25050</name>
    <name evidence="7" type="ORF">CP6013_00675</name>
</gene>
<reference evidence="6 9" key="1">
    <citation type="journal article" date="2015" name="Genome Announc.">
        <title>Complete Genome Sequence of the Nitrogen-Fixing and Solvent-Producing Clostridium pasteurianum DSM 525.</title>
        <authorList>
            <person name="Poehlein A."/>
            <person name="Grosse-Honebrink A."/>
            <person name="Zhang Y."/>
            <person name="Minton N.P."/>
            <person name="Daniel R."/>
        </authorList>
    </citation>
    <scope>NUCLEOTIDE SEQUENCE [LARGE SCALE GENOMIC DNA]</scope>
    <source>
        <strain evidence="6">DSM 525</strain>
        <strain evidence="9">DSM 525 / ATCC 6013</strain>
    </source>
</reference>
<proteinExistence type="predicted"/>
<dbReference type="EMBL" id="JPGY02000001">
    <property type="protein sequence ID" value="KRU11428.1"/>
    <property type="molecule type" value="Genomic_DNA"/>
</dbReference>
<evidence type="ECO:0000313" key="9">
    <source>
        <dbReference type="Proteomes" id="UP000030905"/>
    </source>
</evidence>
<dbReference type="InterPro" id="IPR011006">
    <property type="entry name" value="CheY-like_superfamily"/>
</dbReference>
<dbReference type="AlphaFoldDB" id="A0A0H3J4Y9"/>
<evidence type="ECO:0000256" key="3">
    <source>
        <dbReference type="ARBA" id="ARBA00024867"/>
    </source>
</evidence>
<dbReference type="eggNOG" id="COG3279">
    <property type="taxonomic scope" value="Bacteria"/>
</dbReference>
<evidence type="ECO:0000313" key="6">
    <source>
        <dbReference type="EMBL" id="AJA52562.1"/>
    </source>
</evidence>
<dbReference type="InterPro" id="IPR001789">
    <property type="entry name" value="Sig_transdc_resp-reg_receiver"/>
</dbReference>
<dbReference type="Proteomes" id="UP000028042">
    <property type="component" value="Unassembled WGS sequence"/>
</dbReference>
<comment type="function">
    <text evidence="3">May play the central regulatory role in sporulation. It may be an element of the effector pathway responsible for the activation of sporulation genes in response to nutritional stress. Spo0A may act in concert with spo0H (a sigma factor) to control the expression of some genes that are critical to the sporulation process.</text>
</comment>
<protein>
    <recommendedName>
        <fullName evidence="1">Stage 0 sporulation protein A homolog</fullName>
    </recommendedName>
</protein>
<evidence type="ECO:0000256" key="1">
    <source>
        <dbReference type="ARBA" id="ARBA00018672"/>
    </source>
</evidence>
<dbReference type="Gene3D" id="3.40.50.2300">
    <property type="match status" value="1"/>
</dbReference>
<dbReference type="PANTHER" id="PTHR44591:SF21">
    <property type="entry name" value="TWO-COMPONENT RESPONSE REGULATOR"/>
    <property type="match status" value="1"/>
</dbReference>
<feature type="modified residue" description="4-aspartylphosphate" evidence="4">
    <location>
        <position position="54"/>
    </location>
</feature>
<dbReference type="SMART" id="SM00850">
    <property type="entry name" value="LytTR"/>
    <property type="match status" value="1"/>
</dbReference>
<evidence type="ECO:0000313" key="8">
    <source>
        <dbReference type="Proteomes" id="UP000028042"/>
    </source>
</evidence>
<dbReference type="PANTHER" id="PTHR44591">
    <property type="entry name" value="STRESS RESPONSE REGULATOR PROTEIN 1"/>
    <property type="match status" value="1"/>
</dbReference>
<evidence type="ECO:0000256" key="2">
    <source>
        <dbReference type="ARBA" id="ARBA00022553"/>
    </source>
</evidence>
<name>A0A0H3J4Y9_CLOPA</name>
<dbReference type="Proteomes" id="UP000030905">
    <property type="component" value="Chromosome"/>
</dbReference>
<sequence length="244" mass="28690">MKNILVAEDDIKQCENLKKMLYMIDAEFNIHEAQDKDQALKISNNVHIDLFFIDISLKNSSGLELALDLRKISRYEFSWMVFLTTHVEYLTQAFKQAHCYDYIVKPYDKDEIISMIKKFSAHAKNNSVQEKERKSVFLDLKSGVSMKFYIDEIIFIESSMRTCIVNTIRDSYTLKKVSLKNILKLINCNYIIQSYKSFLVNINYIKFIEKIDSRLSELYFEKSSKKALLGYKFKNSVLEKLKGK</sequence>
<evidence type="ECO:0000259" key="5">
    <source>
        <dbReference type="PROSITE" id="PS50110"/>
    </source>
</evidence>
<dbReference type="KEGG" id="cpat:CLPA_c25050"/>
<evidence type="ECO:0000313" key="7">
    <source>
        <dbReference type="EMBL" id="KRU11428.1"/>
    </source>
</evidence>
<dbReference type="Pfam" id="PF00072">
    <property type="entry name" value="Response_reg"/>
    <property type="match status" value="1"/>
</dbReference>
<dbReference type="PROSITE" id="PS50110">
    <property type="entry name" value="RESPONSE_REGULATORY"/>
    <property type="match status" value="1"/>
</dbReference>
<dbReference type="Gene3D" id="2.40.50.1020">
    <property type="entry name" value="LytTr DNA-binding domain"/>
    <property type="match status" value="1"/>
</dbReference>
<dbReference type="GeneID" id="93074640"/>
<accession>A0A0H3J4Y9</accession>
<dbReference type="SMART" id="SM00448">
    <property type="entry name" value="REC"/>
    <property type="match status" value="1"/>
</dbReference>
<feature type="domain" description="Response regulatory" evidence="5">
    <location>
        <begin position="3"/>
        <end position="120"/>
    </location>
</feature>
<dbReference type="RefSeq" id="WP_003447501.1">
    <property type="nucleotide sequence ID" value="NZ_ANZB01000015.1"/>
</dbReference>
<dbReference type="PATRIC" id="fig|1262449.3.peg.3532"/>
<dbReference type="EMBL" id="CP009268">
    <property type="protein sequence ID" value="AJA52562.1"/>
    <property type="molecule type" value="Genomic_DNA"/>
</dbReference>
<reference evidence="7" key="2">
    <citation type="submission" date="2015-10" db="EMBL/GenBank/DDBJ databases">
        <title>Improved Draft Genome Sequence of Clostridium pasteurianum Strain ATCC 6013 (DSM 525) Using a Hybrid Next-Generation Sequencing Approach.</title>
        <authorList>
            <person name="Pyne M.E."/>
            <person name="Utturkar S.M."/>
            <person name="Brown S.D."/>
            <person name="Moo-Young M."/>
            <person name="Chung D.A."/>
            <person name="Chou P.C."/>
        </authorList>
    </citation>
    <scope>NUCLEOTIDE SEQUENCE</scope>
    <source>
        <strain evidence="7">ATCC 6013</strain>
    </source>
</reference>
<organism evidence="6 9">
    <name type="scientific">Clostridium pasteurianum DSM 525 = ATCC 6013</name>
    <dbReference type="NCBI Taxonomy" id="1262449"/>
    <lineage>
        <taxon>Bacteria</taxon>
        <taxon>Bacillati</taxon>
        <taxon>Bacillota</taxon>
        <taxon>Clostridia</taxon>
        <taxon>Eubacteriales</taxon>
        <taxon>Clostridiaceae</taxon>
        <taxon>Clostridium</taxon>
    </lineage>
</organism>
<dbReference type="GO" id="GO:0003677">
    <property type="term" value="F:DNA binding"/>
    <property type="evidence" value="ECO:0007669"/>
    <property type="project" value="InterPro"/>
</dbReference>
<dbReference type="InterPro" id="IPR007492">
    <property type="entry name" value="LytTR_DNA-bd_dom"/>
</dbReference>
<evidence type="ECO:0000256" key="4">
    <source>
        <dbReference type="PROSITE-ProRule" id="PRU00169"/>
    </source>
</evidence>
<keyword evidence="9" id="KW-1185">Reference proteome</keyword>